<comment type="caution">
    <text evidence="3">The sequence shown here is derived from an EMBL/GenBank/DDBJ whole genome shotgun (WGS) entry which is preliminary data.</text>
</comment>
<name>A0ABP9RBG2_9PSEU</name>
<protein>
    <recommendedName>
        <fullName evidence="2">Terpene synthase</fullName>
        <ecNumber evidence="2">4.2.3.-</ecNumber>
    </recommendedName>
</protein>
<keyword evidence="2" id="KW-0479">Metal-binding</keyword>
<dbReference type="SUPFAM" id="SSF48576">
    <property type="entry name" value="Terpenoid synthases"/>
    <property type="match status" value="1"/>
</dbReference>
<reference evidence="4" key="1">
    <citation type="journal article" date="2019" name="Int. J. Syst. Evol. Microbiol.">
        <title>The Global Catalogue of Microorganisms (GCM) 10K type strain sequencing project: providing services to taxonomists for standard genome sequencing and annotation.</title>
        <authorList>
            <consortium name="The Broad Institute Genomics Platform"/>
            <consortium name="The Broad Institute Genome Sequencing Center for Infectious Disease"/>
            <person name="Wu L."/>
            <person name="Ma J."/>
        </authorList>
    </citation>
    <scope>NUCLEOTIDE SEQUENCE [LARGE SCALE GENOMIC DNA]</scope>
    <source>
        <strain evidence="4">JCM 18303</strain>
    </source>
</reference>
<comment type="similarity">
    <text evidence="2">Belongs to the terpene synthase family.</text>
</comment>
<sequence length="354" mass="41346">MRENSAVAARISDSVHLRELQTIFPLRRYSDETTATEVADWMREVYANSYAADQLEYFISQNVRDVVLSGFPKAASRHRVVWLMKYYEALTAVDDAANSRYRMTEREALHMVEELERSIHGRPVEFATDISRVMAECIQGMQVDMSEGLSGRFVDTFQIYLDRLRRELIHPGSHAMDLDTVEEFSSFRFENYSGPCILTQLEYAVGADITEQQITDPDVEKIGRMAIYHSQIVNDLTSFGRESNHGEHCNLAYFLILKEEMKLQEAFDQLCDQAERYDEEFWRLRKRILSGPLAFDDDVLTYIHGLEYMIPGFDMWHFMTNRFRNPEYVWDGLAYSTFDTSDKPQNYLPKQRTS</sequence>
<dbReference type="Pfam" id="PF19086">
    <property type="entry name" value="Terpene_syn_C_2"/>
    <property type="match status" value="1"/>
</dbReference>
<proteinExistence type="inferred from homology"/>
<dbReference type="InterPro" id="IPR008949">
    <property type="entry name" value="Isoprenoid_synthase_dom_sf"/>
</dbReference>
<evidence type="ECO:0000313" key="4">
    <source>
        <dbReference type="Proteomes" id="UP001428817"/>
    </source>
</evidence>
<evidence type="ECO:0000256" key="2">
    <source>
        <dbReference type="RuleBase" id="RU366034"/>
    </source>
</evidence>
<evidence type="ECO:0000313" key="3">
    <source>
        <dbReference type="EMBL" id="GAA5174054.1"/>
    </source>
</evidence>
<dbReference type="EMBL" id="BAABJP010000058">
    <property type="protein sequence ID" value="GAA5174054.1"/>
    <property type="molecule type" value="Genomic_DNA"/>
</dbReference>
<accession>A0ABP9RBG2</accession>
<dbReference type="Gene3D" id="1.10.600.10">
    <property type="entry name" value="Farnesyl Diphosphate Synthase"/>
    <property type="match status" value="1"/>
</dbReference>
<keyword evidence="1 2" id="KW-0456">Lyase</keyword>
<dbReference type="PANTHER" id="PTHR35201:SF4">
    <property type="entry name" value="BETA-PINACENE SYNTHASE-RELATED"/>
    <property type="match status" value="1"/>
</dbReference>
<organism evidence="3 4">
    <name type="scientific">Pseudonocardia eucalypti</name>
    <dbReference type="NCBI Taxonomy" id="648755"/>
    <lineage>
        <taxon>Bacteria</taxon>
        <taxon>Bacillati</taxon>
        <taxon>Actinomycetota</taxon>
        <taxon>Actinomycetes</taxon>
        <taxon>Pseudonocardiales</taxon>
        <taxon>Pseudonocardiaceae</taxon>
        <taxon>Pseudonocardia</taxon>
    </lineage>
</organism>
<evidence type="ECO:0000256" key="1">
    <source>
        <dbReference type="ARBA" id="ARBA00023239"/>
    </source>
</evidence>
<keyword evidence="4" id="KW-1185">Reference proteome</keyword>
<keyword evidence="2" id="KW-0460">Magnesium</keyword>
<gene>
    <name evidence="3" type="ORF">GCM10023321_77020</name>
</gene>
<dbReference type="RefSeq" id="WP_185059916.1">
    <property type="nucleotide sequence ID" value="NZ_BAABJP010000058.1"/>
</dbReference>
<comment type="cofactor">
    <cofactor evidence="2">
        <name>Mg(2+)</name>
        <dbReference type="ChEBI" id="CHEBI:18420"/>
    </cofactor>
</comment>
<dbReference type="EC" id="4.2.3.-" evidence="2"/>
<dbReference type="PANTHER" id="PTHR35201">
    <property type="entry name" value="TERPENE SYNTHASE"/>
    <property type="match status" value="1"/>
</dbReference>
<dbReference type="InterPro" id="IPR034686">
    <property type="entry name" value="Terpene_cyclase-like_2"/>
</dbReference>
<dbReference type="Proteomes" id="UP001428817">
    <property type="component" value="Unassembled WGS sequence"/>
</dbReference>